<sequence>MGQSKLLASIVVGAAVGAALSMFDRTTREKTVATTKKMKEAVSYYASHRNELQDLIEEKVIAAKVLCDSVSENVNTIAEKVDEFKELPSTIQGMISDTKTAFTSPEKE</sequence>
<dbReference type="EMBL" id="UFSZ01000001">
    <property type="protein sequence ID" value="SUV19039.1"/>
    <property type="molecule type" value="Genomic_DNA"/>
</dbReference>
<name>A0A2S0JWE7_LYSSH</name>
<dbReference type="RefSeq" id="WP_024364532.1">
    <property type="nucleotide sequence ID" value="NZ_BJNS01000009.1"/>
</dbReference>
<reference evidence="1 3" key="1">
    <citation type="submission" date="2017-03" db="EMBL/GenBank/DDBJ databases">
        <title>The whole genome sequencing and assembly of Lysinibacillus sphaericus DSM 28T strain.</title>
        <authorList>
            <person name="Lee Y.-J."/>
            <person name="Yi H."/>
            <person name="Bahn Y.-S."/>
            <person name="Kim J.F."/>
            <person name="Lee D.-W."/>
        </authorList>
    </citation>
    <scope>NUCLEOTIDE SEQUENCE [LARGE SCALE GENOMIC DNA]</scope>
    <source>
        <strain evidence="1 3">DSM 28</strain>
    </source>
</reference>
<dbReference type="GeneID" id="48275250"/>
<gene>
    <name evidence="1" type="ORF">LS41612_03500</name>
    <name evidence="2" type="ORF">NCTC10338_04082</name>
</gene>
<evidence type="ECO:0000313" key="1">
    <source>
        <dbReference type="EMBL" id="AVK95411.1"/>
    </source>
</evidence>
<proteinExistence type="predicted"/>
<dbReference type="Proteomes" id="UP000255295">
    <property type="component" value="Unassembled WGS sequence"/>
</dbReference>
<evidence type="ECO:0008006" key="5">
    <source>
        <dbReference type="Google" id="ProtNLM"/>
    </source>
</evidence>
<dbReference type="EMBL" id="CP019980">
    <property type="protein sequence ID" value="AVK95411.1"/>
    <property type="molecule type" value="Genomic_DNA"/>
</dbReference>
<dbReference type="AlphaFoldDB" id="A0A2S0JWE7"/>
<reference evidence="2 4" key="2">
    <citation type="submission" date="2018-06" db="EMBL/GenBank/DDBJ databases">
        <authorList>
            <consortium name="Pathogen Informatics"/>
            <person name="Doyle S."/>
        </authorList>
    </citation>
    <scope>NUCLEOTIDE SEQUENCE [LARGE SCALE GENOMIC DNA]</scope>
    <source>
        <strain evidence="2 4">NCTC10338</strain>
    </source>
</reference>
<dbReference type="Proteomes" id="UP000238825">
    <property type="component" value="Chromosome"/>
</dbReference>
<evidence type="ECO:0000313" key="2">
    <source>
        <dbReference type="EMBL" id="SUV19039.1"/>
    </source>
</evidence>
<accession>A0A2S0JWE7</accession>
<evidence type="ECO:0000313" key="4">
    <source>
        <dbReference type="Proteomes" id="UP000255295"/>
    </source>
</evidence>
<protein>
    <recommendedName>
        <fullName evidence="5">YtxH domain-containing protein</fullName>
    </recommendedName>
</protein>
<organism evidence="1 3">
    <name type="scientific">Lysinibacillus sphaericus</name>
    <name type="common">Bacillus sphaericus</name>
    <dbReference type="NCBI Taxonomy" id="1421"/>
    <lineage>
        <taxon>Bacteria</taxon>
        <taxon>Bacillati</taxon>
        <taxon>Bacillota</taxon>
        <taxon>Bacilli</taxon>
        <taxon>Bacillales</taxon>
        <taxon>Bacillaceae</taxon>
        <taxon>Lysinibacillus</taxon>
    </lineage>
</organism>
<evidence type="ECO:0000313" key="3">
    <source>
        <dbReference type="Proteomes" id="UP000238825"/>
    </source>
</evidence>